<dbReference type="Proteomes" id="UP000008084">
    <property type="component" value="Chromosome"/>
</dbReference>
<name>A0A0H3NZC8_YERE1</name>
<sequence>MGSLRSVNSVIRYGYDPKRTWGAEMTVIPEGVTPLKE</sequence>
<dbReference type="HOGENOM" id="CLU_3350618_0_0_6"/>
<proteinExistence type="predicted"/>
<organism evidence="1 2">
    <name type="scientific">Yersinia enterocolitica subsp. palearctica serotype O:3 (strain DSM 13030 / CIP 106945 / Y11)</name>
    <dbReference type="NCBI Taxonomy" id="930944"/>
    <lineage>
        <taxon>Bacteria</taxon>
        <taxon>Pseudomonadati</taxon>
        <taxon>Pseudomonadota</taxon>
        <taxon>Gammaproteobacteria</taxon>
        <taxon>Enterobacterales</taxon>
        <taxon>Yersiniaceae</taxon>
        <taxon>Yersinia</taxon>
    </lineage>
</organism>
<dbReference type="KEGG" id="yey:Y11_32631"/>
<evidence type="ECO:0000313" key="2">
    <source>
        <dbReference type="Proteomes" id="UP000008084"/>
    </source>
</evidence>
<reference evidence="1 2" key="1">
    <citation type="journal article" date="2011" name="J. Bacteriol.">
        <title>Complete genome sequence of Yersinia enterocolitica subsp. palearctica serogroup O:3.</title>
        <authorList>
            <person name="Batzilla J."/>
            <person name="Hoper D."/>
            <person name="Antonenka U."/>
            <person name="Heesemann J."/>
            <person name="Rakin A."/>
        </authorList>
    </citation>
    <scope>NUCLEOTIDE SEQUENCE [LARGE SCALE GENOMIC DNA]</scope>
    <source>
        <strain evidence="2">DSM 13030 / CIP 106945 / Y11</strain>
    </source>
</reference>
<dbReference type="AlphaFoldDB" id="A0A0H3NZC8"/>
<gene>
    <name evidence="1" type="ordered locus">Y11_32631</name>
</gene>
<protein>
    <submittedName>
        <fullName evidence="1">Uncharacterized protein</fullName>
    </submittedName>
</protein>
<dbReference type="EMBL" id="FR729477">
    <property type="protein sequence ID" value="CBY29267.1"/>
    <property type="molecule type" value="Genomic_DNA"/>
</dbReference>
<evidence type="ECO:0000313" key="1">
    <source>
        <dbReference type="EMBL" id="CBY29267.1"/>
    </source>
</evidence>
<accession>A0A0H3NZC8</accession>
<dbReference type="PATRIC" id="fig|930944.6.peg.3249"/>